<comment type="caution">
    <text evidence="2">The sequence shown here is derived from an EMBL/GenBank/DDBJ whole genome shotgun (WGS) entry which is preliminary data.</text>
</comment>
<dbReference type="EMBL" id="LTAO01000012">
    <property type="protein sequence ID" value="KYG32181.1"/>
    <property type="molecule type" value="Genomic_DNA"/>
</dbReference>
<evidence type="ECO:0000256" key="1">
    <source>
        <dbReference type="SAM" id="SignalP"/>
    </source>
</evidence>
<keyword evidence="1" id="KW-0732">Signal</keyword>
<gene>
    <name evidence="2" type="ORF">AZF04_05290</name>
</gene>
<dbReference type="Proteomes" id="UP000075806">
    <property type="component" value="Unassembled WGS sequence"/>
</dbReference>
<name>A0A162EAV7_9BACI</name>
<dbReference type="RefSeq" id="WP_061948494.1">
    <property type="nucleotide sequence ID" value="NZ_LTAO01000012.1"/>
</dbReference>
<dbReference type="OrthoDB" id="2886745at2"/>
<evidence type="ECO:0000313" key="2">
    <source>
        <dbReference type="EMBL" id="KYG32181.1"/>
    </source>
</evidence>
<protein>
    <submittedName>
        <fullName evidence="2">Uncharacterized protein</fullName>
    </submittedName>
</protein>
<accession>A0A162EAV7</accession>
<organism evidence="2 3">
    <name type="scientific">Alkalihalobacillus trypoxylicola</name>
    <dbReference type="NCBI Taxonomy" id="519424"/>
    <lineage>
        <taxon>Bacteria</taxon>
        <taxon>Bacillati</taxon>
        <taxon>Bacillota</taxon>
        <taxon>Bacilli</taxon>
        <taxon>Bacillales</taxon>
        <taxon>Bacillaceae</taxon>
        <taxon>Alkalihalobacillus</taxon>
    </lineage>
</organism>
<dbReference type="AlphaFoldDB" id="A0A162EAV7"/>
<keyword evidence="3" id="KW-1185">Reference proteome</keyword>
<reference evidence="2" key="1">
    <citation type="submission" date="2016-02" db="EMBL/GenBank/DDBJ databases">
        <title>Genome sequence of Bacillus trypoxylicola KCTC 13244(T).</title>
        <authorList>
            <person name="Jeong H."/>
            <person name="Park S.-H."/>
            <person name="Choi S.-K."/>
        </authorList>
    </citation>
    <scope>NUCLEOTIDE SEQUENCE [LARGE SCALE GENOMIC DNA]</scope>
    <source>
        <strain evidence="2">KCTC 13244</strain>
    </source>
</reference>
<evidence type="ECO:0000313" key="3">
    <source>
        <dbReference type="Proteomes" id="UP000075806"/>
    </source>
</evidence>
<proteinExistence type="predicted"/>
<sequence length="128" mass="15184">MIKMSKILFVISTLLFFICSSFQVNADVSGTRLMTISSVRITVVDSGIEYEWEYDNPSHYEYEEGNYVQKGENAKQEVEEMVKLMEIDEHQTIENMISLLKKRYHQLEKVDIRYMDGKSHLYIWTWKA</sequence>
<feature type="chain" id="PRO_5007834321" evidence="1">
    <location>
        <begin position="27"/>
        <end position="128"/>
    </location>
</feature>
<feature type="signal peptide" evidence="1">
    <location>
        <begin position="1"/>
        <end position="26"/>
    </location>
</feature>
<dbReference type="STRING" id="519424.AZF04_05290"/>